<evidence type="ECO:0000313" key="1">
    <source>
        <dbReference type="EMBL" id="KAL1549167.1"/>
    </source>
</evidence>
<sequence length="66" mass="7705">MGRRIIKSKADISLKFDPIENKQVRRKQTTTQVHKSPKEKNYCISIPSKPVPTLLRSAEWATELRR</sequence>
<protein>
    <submittedName>
        <fullName evidence="1">Uncharacterized protein</fullName>
    </submittedName>
</protein>
<gene>
    <name evidence="1" type="ORF">AAHA92_17301</name>
</gene>
<name>A0ABD1GYV5_SALDI</name>
<comment type="caution">
    <text evidence="1">The sequence shown here is derived from an EMBL/GenBank/DDBJ whole genome shotgun (WGS) entry which is preliminary data.</text>
</comment>
<reference evidence="1 2" key="1">
    <citation type="submission" date="2024-06" db="EMBL/GenBank/DDBJ databases">
        <title>A chromosome level genome sequence of Diviner's sage (Salvia divinorum).</title>
        <authorList>
            <person name="Ford S.A."/>
            <person name="Ro D.-K."/>
            <person name="Ness R.W."/>
            <person name="Phillips M.A."/>
        </authorList>
    </citation>
    <scope>NUCLEOTIDE SEQUENCE [LARGE SCALE GENOMIC DNA]</scope>
    <source>
        <strain evidence="1">SAF-2024a</strain>
        <tissue evidence="1">Leaf</tissue>
    </source>
</reference>
<keyword evidence="2" id="KW-1185">Reference proteome</keyword>
<accession>A0ABD1GYV5</accession>
<organism evidence="1 2">
    <name type="scientific">Salvia divinorum</name>
    <name type="common">Maria pastora</name>
    <name type="synonym">Diviner's sage</name>
    <dbReference type="NCBI Taxonomy" id="28513"/>
    <lineage>
        <taxon>Eukaryota</taxon>
        <taxon>Viridiplantae</taxon>
        <taxon>Streptophyta</taxon>
        <taxon>Embryophyta</taxon>
        <taxon>Tracheophyta</taxon>
        <taxon>Spermatophyta</taxon>
        <taxon>Magnoliopsida</taxon>
        <taxon>eudicotyledons</taxon>
        <taxon>Gunneridae</taxon>
        <taxon>Pentapetalae</taxon>
        <taxon>asterids</taxon>
        <taxon>lamiids</taxon>
        <taxon>Lamiales</taxon>
        <taxon>Lamiaceae</taxon>
        <taxon>Nepetoideae</taxon>
        <taxon>Mentheae</taxon>
        <taxon>Salviinae</taxon>
        <taxon>Salvia</taxon>
        <taxon>Salvia subgen. Calosphace</taxon>
    </lineage>
</organism>
<evidence type="ECO:0000313" key="2">
    <source>
        <dbReference type="Proteomes" id="UP001567538"/>
    </source>
</evidence>
<dbReference type="Proteomes" id="UP001567538">
    <property type="component" value="Unassembled WGS sequence"/>
</dbReference>
<proteinExistence type="predicted"/>
<dbReference type="AlphaFoldDB" id="A0ABD1GYV5"/>
<dbReference type="EMBL" id="JBEAFC010000007">
    <property type="protein sequence ID" value="KAL1549167.1"/>
    <property type="molecule type" value="Genomic_DNA"/>
</dbReference>